<dbReference type="Pfam" id="PF05699">
    <property type="entry name" value="Dimer_Tnp_hAT"/>
    <property type="match status" value="1"/>
</dbReference>
<dbReference type="EnsemblMetazoa" id="XM_029492570.1">
    <property type="protein sequence ID" value="XP_029348430.1"/>
    <property type="gene ID" value="LOC115034962"/>
</dbReference>
<dbReference type="AlphaFoldDB" id="A0A8R2JXB4"/>
<dbReference type="OrthoDB" id="6621209at2759"/>
<dbReference type="SUPFAM" id="SSF53098">
    <property type="entry name" value="Ribonuclease H-like"/>
    <property type="match status" value="1"/>
</dbReference>
<dbReference type="KEGG" id="api:115034962"/>
<evidence type="ECO:0000259" key="1">
    <source>
        <dbReference type="Pfam" id="PF05699"/>
    </source>
</evidence>
<dbReference type="GO" id="GO:0046983">
    <property type="term" value="F:protein dimerization activity"/>
    <property type="evidence" value="ECO:0007669"/>
    <property type="project" value="InterPro"/>
</dbReference>
<dbReference type="Proteomes" id="UP000007819">
    <property type="component" value="Unassembled WGS sequence"/>
</dbReference>
<dbReference type="PANTHER" id="PTHR46289">
    <property type="entry name" value="52 KDA REPRESSOR OF THE INHIBITOR OF THE PROTEIN KINASE-LIKE PROTEIN-RELATED"/>
    <property type="match status" value="1"/>
</dbReference>
<dbReference type="GeneID" id="115034962"/>
<reference evidence="2" key="2">
    <citation type="submission" date="2022-06" db="UniProtKB">
        <authorList>
            <consortium name="EnsemblMetazoa"/>
        </authorList>
    </citation>
    <scope>IDENTIFICATION</scope>
</reference>
<proteinExistence type="predicted"/>
<protein>
    <recommendedName>
        <fullName evidence="1">HAT C-terminal dimerisation domain-containing protein</fullName>
    </recommendedName>
</protein>
<sequence>MVSNDSLVELKLWRTKIQRSERIPNTGLEALDICNKDIYPNIYFLLKVLCTLPVSTSSPERMFSTLKRVKTYLRNTMSENRLNGLAMLAVHRNVKVDPEEVLNELALRPRRVDLLL</sequence>
<dbReference type="InterPro" id="IPR008906">
    <property type="entry name" value="HATC_C_dom"/>
</dbReference>
<accession>A0A8R2JXB4</accession>
<feature type="domain" description="HAT C-terminal dimerisation" evidence="1">
    <location>
        <begin position="33"/>
        <end position="93"/>
    </location>
</feature>
<keyword evidence="3" id="KW-1185">Reference proteome</keyword>
<name>A0A8R2JXB4_ACYPI</name>
<dbReference type="InterPro" id="IPR012337">
    <property type="entry name" value="RNaseH-like_sf"/>
</dbReference>
<evidence type="ECO:0000313" key="3">
    <source>
        <dbReference type="Proteomes" id="UP000007819"/>
    </source>
</evidence>
<dbReference type="InterPro" id="IPR052958">
    <property type="entry name" value="IFN-induced_PKR_regulator"/>
</dbReference>
<dbReference type="RefSeq" id="XP_029348430.1">
    <property type="nucleotide sequence ID" value="XM_029492570.1"/>
</dbReference>
<evidence type="ECO:0000313" key="2">
    <source>
        <dbReference type="EnsemblMetazoa" id="XP_029348430.1"/>
    </source>
</evidence>
<reference evidence="3" key="1">
    <citation type="submission" date="2010-06" db="EMBL/GenBank/DDBJ databases">
        <authorList>
            <person name="Jiang H."/>
            <person name="Abraham K."/>
            <person name="Ali S."/>
            <person name="Alsbrooks S.L."/>
            <person name="Anim B.N."/>
            <person name="Anosike U.S."/>
            <person name="Attaway T."/>
            <person name="Bandaranaike D.P."/>
            <person name="Battles P.K."/>
            <person name="Bell S.N."/>
            <person name="Bell A.V."/>
            <person name="Beltran B."/>
            <person name="Bickham C."/>
            <person name="Bustamante Y."/>
            <person name="Caleb T."/>
            <person name="Canada A."/>
            <person name="Cardenas V."/>
            <person name="Carter K."/>
            <person name="Chacko J."/>
            <person name="Chandrabose M.N."/>
            <person name="Chavez D."/>
            <person name="Chavez A."/>
            <person name="Chen L."/>
            <person name="Chu H.-S."/>
            <person name="Claassen K.J."/>
            <person name="Cockrell R."/>
            <person name="Collins M."/>
            <person name="Cooper J.A."/>
            <person name="Cree A."/>
            <person name="Curry S.M."/>
            <person name="Da Y."/>
            <person name="Dao M.D."/>
            <person name="Das B."/>
            <person name="Davila M.-L."/>
            <person name="Davy-Carroll L."/>
            <person name="Denson S."/>
            <person name="Dinh H."/>
            <person name="Ebong V.E."/>
            <person name="Edwards J.R."/>
            <person name="Egan A."/>
            <person name="El-Daye J."/>
            <person name="Escobedo L."/>
            <person name="Fernandez S."/>
            <person name="Fernando P.R."/>
            <person name="Flagg N."/>
            <person name="Forbes L.D."/>
            <person name="Fowler R.G."/>
            <person name="Fu Q."/>
            <person name="Gabisi R.A."/>
            <person name="Ganer J."/>
            <person name="Garbino Pronczuk A."/>
            <person name="Garcia R.M."/>
            <person name="Garner T."/>
            <person name="Garrett T.E."/>
            <person name="Gonzalez D.A."/>
            <person name="Hamid H."/>
            <person name="Hawkins E.S."/>
            <person name="Hirani K."/>
            <person name="Hogues M.E."/>
            <person name="Hollins B."/>
            <person name="Hsiao C.-H."/>
            <person name="Jabil R."/>
            <person name="James M.L."/>
            <person name="Jhangiani S.N."/>
            <person name="Johnson B."/>
            <person name="Johnson Q."/>
            <person name="Joshi V."/>
            <person name="Kalu J.B."/>
            <person name="Kam C."/>
            <person name="Kashfia A."/>
            <person name="Keebler J."/>
            <person name="Kisamo H."/>
            <person name="Kovar C.L."/>
            <person name="Lago L.A."/>
            <person name="Lai C.-Y."/>
            <person name="Laidlaw J."/>
            <person name="Lara F."/>
            <person name="Le T.-K."/>
            <person name="Lee S.L."/>
            <person name="Legall F.H."/>
            <person name="Lemon S.J."/>
            <person name="Lewis L.R."/>
            <person name="Li B."/>
            <person name="Liu Y."/>
            <person name="Liu Y.-S."/>
            <person name="Lopez J."/>
            <person name="Lozado R.J."/>
            <person name="Lu J."/>
            <person name="Madu R.C."/>
            <person name="Maheshwari M."/>
            <person name="Maheshwari R."/>
            <person name="Malloy K."/>
            <person name="Martinez E."/>
            <person name="Mathew T."/>
            <person name="Mercado I.C."/>
            <person name="Mercado C."/>
            <person name="Meyer B."/>
            <person name="Montgomery K."/>
            <person name="Morgan M.B."/>
            <person name="Munidasa M."/>
            <person name="Nazareth L.V."/>
            <person name="Nelson J."/>
            <person name="Ng B.M."/>
            <person name="Nguyen N.B."/>
            <person name="Nguyen P.Q."/>
            <person name="Nguyen T."/>
            <person name="Obregon M."/>
            <person name="Okwuonu G.O."/>
            <person name="Onwere C.G."/>
            <person name="Orozco G."/>
            <person name="Parra A."/>
            <person name="Patel S."/>
            <person name="Patil S."/>
            <person name="Perez A."/>
            <person name="Perez Y."/>
            <person name="Pham C."/>
            <person name="Primus E.L."/>
            <person name="Pu L.-L."/>
            <person name="Puazo M."/>
            <person name="Qin X."/>
            <person name="Quiroz J.B."/>
            <person name="Reese J."/>
            <person name="Richards S."/>
            <person name="Rives C.M."/>
            <person name="Robberts R."/>
            <person name="Ruiz S.J."/>
            <person name="Ruiz M.J."/>
            <person name="Santibanez J."/>
            <person name="Schneider B.W."/>
            <person name="Sisson I."/>
            <person name="Smith M."/>
            <person name="Sodergren E."/>
            <person name="Song X.-Z."/>
            <person name="Song B.B."/>
            <person name="Summersgill H."/>
            <person name="Thelus R."/>
            <person name="Thornton R.D."/>
            <person name="Trejos Z.Y."/>
            <person name="Usmani K."/>
            <person name="Vattathil S."/>
            <person name="Villasana D."/>
            <person name="Walker D.L."/>
            <person name="Wang S."/>
            <person name="Wang K."/>
            <person name="White C.S."/>
            <person name="Williams A.C."/>
            <person name="Williamson J."/>
            <person name="Wilson K."/>
            <person name="Woghiren I.O."/>
            <person name="Woodworth J.R."/>
            <person name="Worley K.C."/>
            <person name="Wright R.A."/>
            <person name="Wu W."/>
            <person name="Young L."/>
            <person name="Zhang L."/>
            <person name="Zhang J."/>
            <person name="Zhu Y."/>
            <person name="Muzny D.M."/>
            <person name="Weinstock G."/>
            <person name="Gibbs R.A."/>
        </authorList>
    </citation>
    <scope>NUCLEOTIDE SEQUENCE [LARGE SCALE GENOMIC DNA]</scope>
    <source>
        <strain evidence="3">LSR1</strain>
    </source>
</reference>
<dbReference type="PANTHER" id="PTHR46289:SF14">
    <property type="entry name" value="DUF4371 DOMAIN-CONTAINING PROTEIN"/>
    <property type="match status" value="1"/>
</dbReference>
<organism evidence="2 3">
    <name type="scientific">Acyrthosiphon pisum</name>
    <name type="common">Pea aphid</name>
    <dbReference type="NCBI Taxonomy" id="7029"/>
    <lineage>
        <taxon>Eukaryota</taxon>
        <taxon>Metazoa</taxon>
        <taxon>Ecdysozoa</taxon>
        <taxon>Arthropoda</taxon>
        <taxon>Hexapoda</taxon>
        <taxon>Insecta</taxon>
        <taxon>Pterygota</taxon>
        <taxon>Neoptera</taxon>
        <taxon>Paraneoptera</taxon>
        <taxon>Hemiptera</taxon>
        <taxon>Sternorrhyncha</taxon>
        <taxon>Aphidomorpha</taxon>
        <taxon>Aphidoidea</taxon>
        <taxon>Aphididae</taxon>
        <taxon>Macrosiphini</taxon>
        <taxon>Acyrthosiphon</taxon>
    </lineage>
</organism>